<reference evidence="3" key="1">
    <citation type="submission" date="2020-05" db="EMBL/GenBank/DDBJ databases">
        <authorList>
            <person name="Chiriac C."/>
            <person name="Salcher M."/>
            <person name="Ghai R."/>
            <person name="Kavagutti S V."/>
        </authorList>
    </citation>
    <scope>NUCLEOTIDE SEQUENCE</scope>
</reference>
<dbReference type="SUPFAM" id="SSF63829">
    <property type="entry name" value="Calcium-dependent phosphotriesterase"/>
    <property type="match status" value="1"/>
</dbReference>
<accession>A0A6J6NP69</accession>
<dbReference type="InterPro" id="IPR011042">
    <property type="entry name" value="6-blade_b-propeller_TolB-like"/>
</dbReference>
<proteinExistence type="predicted"/>
<gene>
    <name evidence="3" type="ORF">UFOPK2362_00717</name>
</gene>
<dbReference type="PANTHER" id="PTHR47572">
    <property type="entry name" value="LIPOPROTEIN-RELATED"/>
    <property type="match status" value="1"/>
</dbReference>
<dbReference type="Gene3D" id="2.120.10.30">
    <property type="entry name" value="TolB, C-terminal domain"/>
    <property type="match status" value="1"/>
</dbReference>
<evidence type="ECO:0000259" key="2">
    <source>
        <dbReference type="Pfam" id="PF08450"/>
    </source>
</evidence>
<keyword evidence="1" id="KW-0378">Hydrolase</keyword>
<dbReference type="EMBL" id="CAEZXI010000072">
    <property type="protein sequence ID" value="CAB4686568.1"/>
    <property type="molecule type" value="Genomic_DNA"/>
</dbReference>
<evidence type="ECO:0000313" key="3">
    <source>
        <dbReference type="EMBL" id="CAB4686568.1"/>
    </source>
</evidence>
<evidence type="ECO:0000256" key="1">
    <source>
        <dbReference type="ARBA" id="ARBA00022801"/>
    </source>
</evidence>
<dbReference type="AlphaFoldDB" id="A0A6J6NP69"/>
<dbReference type="PANTHER" id="PTHR47572:SF4">
    <property type="entry name" value="LACTONASE DRP35"/>
    <property type="match status" value="1"/>
</dbReference>
<dbReference type="GO" id="GO:0016787">
    <property type="term" value="F:hydrolase activity"/>
    <property type="evidence" value="ECO:0007669"/>
    <property type="project" value="UniProtKB-KW"/>
</dbReference>
<dbReference type="InterPro" id="IPR013658">
    <property type="entry name" value="SGL"/>
</dbReference>
<dbReference type="Pfam" id="PF08450">
    <property type="entry name" value="SGL"/>
    <property type="match status" value="1"/>
</dbReference>
<organism evidence="3">
    <name type="scientific">freshwater metagenome</name>
    <dbReference type="NCBI Taxonomy" id="449393"/>
    <lineage>
        <taxon>unclassified sequences</taxon>
        <taxon>metagenomes</taxon>
        <taxon>ecological metagenomes</taxon>
    </lineage>
</organism>
<protein>
    <submittedName>
        <fullName evidence="3">Unannotated protein</fullName>
    </submittedName>
</protein>
<feature type="domain" description="SMP-30/Gluconolactonase/LRE-like region" evidence="2">
    <location>
        <begin position="12"/>
        <end position="225"/>
    </location>
</feature>
<sequence length="274" mass="30195">MKTLFEIEGLGFPEALRWHQGDLWFSDMFRGKVMRWSVDKKLETIVDAKSNGPVMPGGLGWLPNGDLIVVDCNEAKLIRRSATGALTVYADLSDLTKFPLNDMFIDKSGVAWVGGYGFDPESQARTLSPLYKVAVDGQITTTKPQFVFPNGCDQYQDLFAVAETFIDQISYLNRDGDIVKKYQLPAGSGPDGISFDGQGRLFVASAFLGSLDFIDNKDNLVNFFRFDNSTTSSRGIYDCAINAETGIVAFASASSDEKYAMEHDTGSITFMELT</sequence>
<name>A0A6J6NP69_9ZZZZ</name>
<dbReference type="InterPro" id="IPR051262">
    <property type="entry name" value="SMP-30/CGR1_Lactonase"/>
</dbReference>